<reference evidence="3 4" key="1">
    <citation type="journal article" date="2019" name="Sci. Rep.">
        <title>Orb-weaving spider Araneus ventricosus genome elucidates the spidroin gene catalogue.</title>
        <authorList>
            <person name="Kono N."/>
            <person name="Nakamura H."/>
            <person name="Ohtoshi R."/>
            <person name="Moran D.A.P."/>
            <person name="Shinohara A."/>
            <person name="Yoshida Y."/>
            <person name="Fujiwara M."/>
            <person name="Mori M."/>
            <person name="Tomita M."/>
            <person name="Arakawa K."/>
        </authorList>
    </citation>
    <scope>NUCLEOTIDE SEQUENCE [LARGE SCALE GENOMIC DNA]</scope>
</reference>
<dbReference type="AlphaFoldDB" id="A0A4Y2WVK4"/>
<organism evidence="3 4">
    <name type="scientific">Araneus ventricosus</name>
    <name type="common">Orbweaver spider</name>
    <name type="synonym">Epeira ventricosa</name>
    <dbReference type="NCBI Taxonomy" id="182803"/>
    <lineage>
        <taxon>Eukaryota</taxon>
        <taxon>Metazoa</taxon>
        <taxon>Ecdysozoa</taxon>
        <taxon>Arthropoda</taxon>
        <taxon>Chelicerata</taxon>
        <taxon>Arachnida</taxon>
        <taxon>Araneae</taxon>
        <taxon>Araneomorphae</taxon>
        <taxon>Entelegynae</taxon>
        <taxon>Araneoidea</taxon>
        <taxon>Araneidae</taxon>
        <taxon>Araneus</taxon>
    </lineage>
</organism>
<evidence type="ECO:0000313" key="3">
    <source>
        <dbReference type="EMBL" id="GBO40836.1"/>
    </source>
</evidence>
<protein>
    <submittedName>
        <fullName evidence="3">Uncharacterized protein</fullName>
    </submittedName>
</protein>
<evidence type="ECO:0000313" key="4">
    <source>
        <dbReference type="Proteomes" id="UP000499080"/>
    </source>
</evidence>
<comment type="caution">
    <text evidence="3">The sequence shown here is derived from an EMBL/GenBank/DDBJ whole genome shotgun (WGS) entry which is preliminary data.</text>
</comment>
<sequence>GTRALLVRSSELCSDGEDDTRASLALSCLRCHTSGRSSDQQQNNPEESSSNISQNQALISEDFQNYTGLVVVVKWQWIDKQDSSCRTVNETRCAVGVF</sequence>
<dbReference type="EMBL" id="BGPR01066207">
    <property type="protein sequence ID" value="GBO40828.1"/>
    <property type="molecule type" value="Genomic_DNA"/>
</dbReference>
<evidence type="ECO:0000256" key="1">
    <source>
        <dbReference type="SAM" id="MobiDB-lite"/>
    </source>
</evidence>
<proteinExistence type="predicted"/>
<evidence type="ECO:0000313" key="2">
    <source>
        <dbReference type="EMBL" id="GBO40828.1"/>
    </source>
</evidence>
<name>A0A4Y2WVK4_ARAVE</name>
<dbReference type="EMBL" id="BGPR01066215">
    <property type="protein sequence ID" value="GBO40836.1"/>
    <property type="molecule type" value="Genomic_DNA"/>
</dbReference>
<feature type="region of interest" description="Disordered" evidence="1">
    <location>
        <begin position="34"/>
        <end position="54"/>
    </location>
</feature>
<keyword evidence="4" id="KW-1185">Reference proteome</keyword>
<gene>
    <name evidence="3" type="ORF">AVEN_141244_1</name>
    <name evidence="2" type="ORF">AVEN_190466_1</name>
</gene>
<accession>A0A4Y2WVK4</accession>
<dbReference type="Proteomes" id="UP000499080">
    <property type="component" value="Unassembled WGS sequence"/>
</dbReference>
<feature type="non-terminal residue" evidence="3">
    <location>
        <position position="1"/>
    </location>
</feature>